<dbReference type="EMBL" id="BLBS01000043">
    <property type="protein sequence ID" value="GET90806.1"/>
    <property type="molecule type" value="Genomic_DNA"/>
</dbReference>
<keyword evidence="4" id="KW-0349">Heme</keyword>
<accession>A0A640KM62</accession>
<keyword evidence="9" id="KW-0408">Iron</keyword>
<feature type="domain" description="Cytochrome b561" evidence="12">
    <location>
        <begin position="27"/>
        <end position="227"/>
    </location>
</feature>
<feature type="transmembrane region" description="Helical" evidence="11">
    <location>
        <begin position="208"/>
        <end position="226"/>
    </location>
</feature>
<protein>
    <submittedName>
        <fullName evidence="13">Ferric reductase transmembrane protein-like protein</fullName>
    </submittedName>
</protein>
<feature type="transmembrane region" description="Helical" evidence="11">
    <location>
        <begin position="138"/>
        <end position="161"/>
    </location>
</feature>
<dbReference type="VEuPathDB" id="TriTrypDB:LtaPh_3020500"/>
<evidence type="ECO:0000313" key="13">
    <source>
        <dbReference type="EMBL" id="GET90806.1"/>
    </source>
</evidence>
<dbReference type="GO" id="GO:0016020">
    <property type="term" value="C:membrane"/>
    <property type="evidence" value="ECO:0007669"/>
    <property type="project" value="UniProtKB-SubCell"/>
</dbReference>
<evidence type="ECO:0000256" key="3">
    <source>
        <dbReference type="ARBA" id="ARBA00022448"/>
    </source>
</evidence>
<keyword evidence="14" id="KW-1185">Reference proteome</keyword>
<organism evidence="13 14">
    <name type="scientific">Leishmania tarentolae</name>
    <name type="common">Sauroleishmania tarentolae</name>
    <dbReference type="NCBI Taxonomy" id="5689"/>
    <lineage>
        <taxon>Eukaryota</taxon>
        <taxon>Discoba</taxon>
        <taxon>Euglenozoa</taxon>
        <taxon>Kinetoplastea</taxon>
        <taxon>Metakinetoplastina</taxon>
        <taxon>Trypanosomatida</taxon>
        <taxon>Trypanosomatidae</taxon>
        <taxon>Leishmaniinae</taxon>
        <taxon>Leishmania</taxon>
        <taxon>lizard Leishmania</taxon>
    </lineage>
</organism>
<evidence type="ECO:0000256" key="7">
    <source>
        <dbReference type="ARBA" id="ARBA00022982"/>
    </source>
</evidence>
<evidence type="ECO:0000256" key="8">
    <source>
        <dbReference type="ARBA" id="ARBA00022989"/>
    </source>
</evidence>
<evidence type="ECO:0000313" key="14">
    <source>
        <dbReference type="Proteomes" id="UP000419144"/>
    </source>
</evidence>
<evidence type="ECO:0000256" key="1">
    <source>
        <dbReference type="ARBA" id="ARBA00001970"/>
    </source>
</evidence>
<evidence type="ECO:0000256" key="11">
    <source>
        <dbReference type="SAM" id="Phobius"/>
    </source>
</evidence>
<sequence length="227" mass="25030">MPNIIHDEENLHGVEENPARRMRVKCLCRRLAAIAIIVTVSLQLFQKSGTYTDIFQYHPICMMLAFVMVMPDVVRDVRQLRQARRRSPFEDKLPRNKIIMRHQLASLVMELAAAGGFAAVEYTKVKKHYPHLKSLHGIVGVVCGVATVCQVTLGSILRYVLTPADPKRPMVQTAHKCISITITVTAMTAMVGGFLATEYAARAIPSSLIRTAVALASVVTTVGGCFL</sequence>
<comment type="caution">
    <text evidence="13">The sequence shown here is derived from an EMBL/GenBank/DDBJ whole genome shotgun (WGS) entry which is preliminary data.</text>
</comment>
<proteinExistence type="predicted"/>
<name>A0A640KM62_LEITA</name>
<dbReference type="Pfam" id="PF03188">
    <property type="entry name" value="Cytochrom_B561"/>
    <property type="match status" value="1"/>
</dbReference>
<dbReference type="PROSITE" id="PS50939">
    <property type="entry name" value="CYTOCHROME_B561"/>
    <property type="match status" value="1"/>
</dbReference>
<dbReference type="Proteomes" id="UP000419144">
    <property type="component" value="Unassembled WGS sequence"/>
</dbReference>
<keyword evidence="10 11" id="KW-0472">Membrane</keyword>
<evidence type="ECO:0000256" key="6">
    <source>
        <dbReference type="ARBA" id="ARBA00022723"/>
    </source>
</evidence>
<comment type="cofactor">
    <cofactor evidence="1">
        <name>heme b</name>
        <dbReference type="ChEBI" id="CHEBI:60344"/>
    </cofactor>
</comment>
<feature type="transmembrane region" description="Helical" evidence="11">
    <location>
        <begin position="57"/>
        <end position="77"/>
    </location>
</feature>
<keyword evidence="8 11" id="KW-1133">Transmembrane helix</keyword>
<evidence type="ECO:0000256" key="5">
    <source>
        <dbReference type="ARBA" id="ARBA00022692"/>
    </source>
</evidence>
<dbReference type="PANTHER" id="PTHR15422:SF45">
    <property type="entry name" value="CYTOCHROME B561 DOMAIN-CONTAINING PROTEIN"/>
    <property type="match status" value="1"/>
</dbReference>
<keyword evidence="7" id="KW-0249">Electron transport</keyword>
<gene>
    <name evidence="13" type="ORF">LtaPh_3020500</name>
</gene>
<dbReference type="PANTHER" id="PTHR15422">
    <property type="entry name" value="OS05G0565100 PROTEIN"/>
    <property type="match status" value="1"/>
</dbReference>
<feature type="transmembrane region" description="Helical" evidence="11">
    <location>
        <begin position="98"/>
        <end position="118"/>
    </location>
</feature>
<dbReference type="InterPro" id="IPR045150">
    <property type="entry name" value="CYB561D1/2"/>
</dbReference>
<reference evidence="13" key="1">
    <citation type="submission" date="2019-11" db="EMBL/GenBank/DDBJ databases">
        <title>Leishmania tarentolae CDS.</title>
        <authorList>
            <person name="Goto Y."/>
            <person name="Yamagishi J."/>
        </authorList>
    </citation>
    <scope>NUCLEOTIDE SEQUENCE [LARGE SCALE GENOMIC DNA]</scope>
    <source>
        <strain evidence="13">Parrot Tar II</strain>
    </source>
</reference>
<keyword evidence="5 11" id="KW-0812">Transmembrane</keyword>
<evidence type="ECO:0000259" key="12">
    <source>
        <dbReference type="PROSITE" id="PS50939"/>
    </source>
</evidence>
<feature type="transmembrane region" description="Helical" evidence="11">
    <location>
        <begin position="173"/>
        <end position="196"/>
    </location>
</feature>
<evidence type="ECO:0000256" key="9">
    <source>
        <dbReference type="ARBA" id="ARBA00023004"/>
    </source>
</evidence>
<dbReference type="SMART" id="SM00665">
    <property type="entry name" value="B561"/>
    <property type="match status" value="1"/>
</dbReference>
<feature type="transmembrane region" description="Helical" evidence="11">
    <location>
        <begin position="27"/>
        <end position="45"/>
    </location>
</feature>
<evidence type="ECO:0000256" key="10">
    <source>
        <dbReference type="ARBA" id="ARBA00023136"/>
    </source>
</evidence>
<dbReference type="GO" id="GO:0046872">
    <property type="term" value="F:metal ion binding"/>
    <property type="evidence" value="ECO:0007669"/>
    <property type="project" value="UniProtKB-KW"/>
</dbReference>
<dbReference type="InterPro" id="IPR006593">
    <property type="entry name" value="Cyt_b561/ferric_Rdtase_TM"/>
</dbReference>
<evidence type="ECO:0000256" key="2">
    <source>
        <dbReference type="ARBA" id="ARBA00004141"/>
    </source>
</evidence>
<keyword evidence="6" id="KW-0479">Metal-binding</keyword>
<dbReference type="OrthoDB" id="261545at2759"/>
<dbReference type="Gene3D" id="1.20.120.1770">
    <property type="match status" value="1"/>
</dbReference>
<keyword evidence="3" id="KW-0813">Transport</keyword>
<dbReference type="AlphaFoldDB" id="A0A640KM62"/>
<evidence type="ECO:0000256" key="4">
    <source>
        <dbReference type="ARBA" id="ARBA00022617"/>
    </source>
</evidence>
<dbReference type="GO" id="GO:0140575">
    <property type="term" value="F:transmembrane monodehydroascorbate reductase activity"/>
    <property type="evidence" value="ECO:0007669"/>
    <property type="project" value="InterPro"/>
</dbReference>
<comment type="subcellular location">
    <subcellularLocation>
        <location evidence="2">Membrane</location>
        <topology evidence="2">Multi-pass membrane protein</topology>
    </subcellularLocation>
</comment>